<dbReference type="Gene3D" id="1.10.40.60">
    <property type="entry name" value="EpsJ-like"/>
    <property type="match status" value="2"/>
</dbReference>
<evidence type="ECO:0000313" key="15">
    <source>
        <dbReference type="Proteomes" id="UP000282818"/>
    </source>
</evidence>
<feature type="transmembrane region" description="Helical" evidence="11">
    <location>
        <begin position="12"/>
        <end position="31"/>
    </location>
</feature>
<keyword evidence="4 10" id="KW-1003">Cell membrane</keyword>
<protein>
    <recommendedName>
        <fullName evidence="10">Type II secretion system protein K</fullName>
    </recommendedName>
</protein>
<keyword evidence="15" id="KW-1185">Reference proteome</keyword>
<dbReference type="InterPro" id="IPR049031">
    <property type="entry name" value="T2SSK_SAM-like_1st"/>
</dbReference>
<dbReference type="PANTHER" id="PTHR38831:SF1">
    <property type="entry name" value="TYPE II SECRETION SYSTEM PROTEIN K-RELATED"/>
    <property type="match status" value="1"/>
</dbReference>
<keyword evidence="8 11" id="KW-1133">Transmembrane helix</keyword>
<keyword evidence="5 10" id="KW-0997">Cell inner membrane</keyword>
<evidence type="ECO:0000256" key="7">
    <source>
        <dbReference type="ARBA" id="ARBA00022927"/>
    </source>
</evidence>
<evidence type="ECO:0000256" key="11">
    <source>
        <dbReference type="SAM" id="Phobius"/>
    </source>
</evidence>
<keyword evidence="6 11" id="KW-0812">Transmembrane</keyword>
<comment type="similarity">
    <text evidence="2 10">Belongs to the GSP K family.</text>
</comment>
<dbReference type="EMBL" id="SACQ01000002">
    <property type="protein sequence ID" value="RVU31676.1"/>
    <property type="molecule type" value="Genomic_DNA"/>
</dbReference>
<feature type="domain" description="T2SS protein K first SAM-like" evidence="13">
    <location>
        <begin position="100"/>
        <end position="217"/>
    </location>
</feature>
<dbReference type="GO" id="GO:0009306">
    <property type="term" value="P:protein secretion"/>
    <property type="evidence" value="ECO:0007669"/>
    <property type="project" value="InterPro"/>
</dbReference>
<keyword evidence="3 10" id="KW-0813">Transport</keyword>
<proteinExistence type="inferred from homology"/>
<dbReference type="InterPro" id="IPR049179">
    <property type="entry name" value="T2SSK_SAM-like_2nd"/>
</dbReference>
<gene>
    <name evidence="14" type="ORF">EOE65_06785</name>
</gene>
<dbReference type="Pfam" id="PF03934">
    <property type="entry name" value="T2SSK"/>
    <property type="match status" value="1"/>
</dbReference>
<evidence type="ECO:0000256" key="1">
    <source>
        <dbReference type="ARBA" id="ARBA00004533"/>
    </source>
</evidence>
<dbReference type="NCBIfam" id="NF037980">
    <property type="entry name" value="T2SS_GspK"/>
    <property type="match status" value="1"/>
</dbReference>
<evidence type="ECO:0000256" key="8">
    <source>
        <dbReference type="ARBA" id="ARBA00022989"/>
    </source>
</evidence>
<feature type="domain" description="T2SS protein K second SAM-like" evidence="12">
    <location>
        <begin position="224"/>
        <end position="287"/>
    </location>
</feature>
<evidence type="ECO:0000256" key="6">
    <source>
        <dbReference type="ARBA" id="ARBA00022692"/>
    </source>
</evidence>
<evidence type="ECO:0000313" key="14">
    <source>
        <dbReference type="EMBL" id="RVU31676.1"/>
    </source>
</evidence>
<keyword evidence="9 10" id="KW-0472">Membrane</keyword>
<dbReference type="AlphaFoldDB" id="A0A437QAW9"/>
<evidence type="ECO:0000256" key="5">
    <source>
        <dbReference type="ARBA" id="ARBA00022519"/>
    </source>
</evidence>
<dbReference type="PIRSF" id="PIRSF002786">
    <property type="entry name" value="XcpX"/>
    <property type="match status" value="1"/>
</dbReference>
<name>A0A437QAW9_9GAMM</name>
<dbReference type="Pfam" id="PF21687">
    <property type="entry name" value="T2SSK_1st"/>
    <property type="match status" value="1"/>
</dbReference>
<dbReference type="SUPFAM" id="SSF54523">
    <property type="entry name" value="Pili subunits"/>
    <property type="match status" value="1"/>
</dbReference>
<evidence type="ECO:0000256" key="2">
    <source>
        <dbReference type="ARBA" id="ARBA00007246"/>
    </source>
</evidence>
<dbReference type="InterPro" id="IPR045584">
    <property type="entry name" value="Pilin-like"/>
</dbReference>
<dbReference type="RefSeq" id="WP_127693535.1">
    <property type="nucleotide sequence ID" value="NZ_SACQ01000002.1"/>
</dbReference>
<dbReference type="PANTHER" id="PTHR38831">
    <property type="entry name" value="TYPE II SECRETION SYSTEM PROTEIN K"/>
    <property type="match status" value="1"/>
</dbReference>
<organism evidence="14 15">
    <name type="scientific">Neptunomonas marina</name>
    <dbReference type="NCBI Taxonomy" id="1815562"/>
    <lineage>
        <taxon>Bacteria</taxon>
        <taxon>Pseudomonadati</taxon>
        <taxon>Pseudomonadota</taxon>
        <taxon>Gammaproteobacteria</taxon>
        <taxon>Oceanospirillales</taxon>
        <taxon>Oceanospirillaceae</taxon>
        <taxon>Neptunomonas</taxon>
    </lineage>
</organism>
<accession>A0A437QAW9</accession>
<dbReference type="SUPFAM" id="SSF158544">
    <property type="entry name" value="GspK insert domain-like"/>
    <property type="match status" value="2"/>
</dbReference>
<keyword evidence="7" id="KW-0653">Protein transport</keyword>
<evidence type="ECO:0000259" key="12">
    <source>
        <dbReference type="Pfam" id="PF03934"/>
    </source>
</evidence>
<evidence type="ECO:0000256" key="3">
    <source>
        <dbReference type="ARBA" id="ARBA00022448"/>
    </source>
</evidence>
<evidence type="ECO:0000256" key="9">
    <source>
        <dbReference type="ARBA" id="ARBA00023136"/>
    </source>
</evidence>
<dbReference type="InterPro" id="IPR005628">
    <property type="entry name" value="GspK"/>
</dbReference>
<reference evidence="14 15" key="1">
    <citation type="submission" date="2019-01" db="EMBL/GenBank/DDBJ databases">
        <authorList>
            <person name="Chen W.-M."/>
        </authorList>
    </citation>
    <scope>NUCLEOTIDE SEQUENCE [LARGE SCALE GENOMIC DNA]</scope>
    <source>
        <strain evidence="14 15">HPM-16</strain>
    </source>
</reference>
<evidence type="ECO:0000256" key="4">
    <source>
        <dbReference type="ARBA" id="ARBA00022475"/>
    </source>
</evidence>
<sequence length="332" mass="37587">MNRRSKQQRGAALILVLGVMAVISILATQILETSRQSTQAFKAQRDLQQARWYARAGEFYATSKLGDYIDKKQLALKDREVQFPIEQGFIRYELTSLHRCLNLNSLQLPEPKENAAEREQQKAQQSYTEAVWRYLITEHAQADTVSADQLIQRAHDWTDPDELPTGVYGAESSFYASQAPAQRPANRTFLLPSEIRYLEALAAEPRQQILPLICARPNDLAIAINPNDLQPQDAPLLQALMGGAIDARTALNIIEDRPREGWSNAAEFWQQPVLKDLSVSEASKAAIVMKRHYFSLITEVQFGVARFRLISLLHVDENKKTRVLGRRYGVNS</sequence>
<dbReference type="Gene3D" id="3.30.1300.30">
    <property type="entry name" value="GSPII I/J protein-like"/>
    <property type="match status" value="1"/>
</dbReference>
<comment type="caution">
    <text evidence="14">The sequence shown here is derived from an EMBL/GenBank/DDBJ whole genome shotgun (WGS) entry which is preliminary data.</text>
</comment>
<dbReference type="InterPro" id="IPR038072">
    <property type="entry name" value="GspK_central_sf"/>
</dbReference>
<evidence type="ECO:0000259" key="13">
    <source>
        <dbReference type="Pfam" id="PF21687"/>
    </source>
</evidence>
<evidence type="ECO:0000256" key="10">
    <source>
        <dbReference type="PIRNR" id="PIRNR002786"/>
    </source>
</evidence>
<comment type="subcellular location">
    <subcellularLocation>
        <location evidence="1 10">Cell inner membrane</location>
    </subcellularLocation>
</comment>
<dbReference type="Proteomes" id="UP000282818">
    <property type="component" value="Unassembled WGS sequence"/>
</dbReference>
<dbReference type="GO" id="GO:0005886">
    <property type="term" value="C:plasma membrane"/>
    <property type="evidence" value="ECO:0007669"/>
    <property type="project" value="UniProtKB-SubCell"/>
</dbReference>